<name>A0ABP6M0I2_9ACTN</name>
<keyword evidence="2" id="KW-1185">Reference proteome</keyword>
<evidence type="ECO:0000313" key="1">
    <source>
        <dbReference type="EMBL" id="GAA3066104.1"/>
    </source>
</evidence>
<dbReference type="RefSeq" id="WP_234520086.1">
    <property type="nucleotide sequence ID" value="NZ_BAAAUF010000056.1"/>
</dbReference>
<dbReference type="EMBL" id="BAAAUF010000056">
    <property type="protein sequence ID" value="GAA3066104.1"/>
    <property type="molecule type" value="Genomic_DNA"/>
</dbReference>
<protein>
    <submittedName>
        <fullName evidence="1">Uncharacterized protein</fullName>
    </submittedName>
</protein>
<accession>A0ABP6M0I2</accession>
<sequence length="183" mass="18966">MSADLSPVIAATTQWLLRAYPGTGGALDAALAEAQASQAVMVAAWLRYPTVTDASLVALVGPGGSARLDWLTGSDAAAADETDAGWRTWVDEVVASWAATLLTTPSLARNAVDALAGGDHTAGLALDFRRLTDPGERDRRAASLLRHPDLLAALAGLHQDSLVRRLHGEPVDEEGPVGDPLAG</sequence>
<comment type="caution">
    <text evidence="1">The sequence shown here is derived from an EMBL/GenBank/DDBJ whole genome shotgun (WGS) entry which is preliminary data.</text>
</comment>
<evidence type="ECO:0000313" key="2">
    <source>
        <dbReference type="Proteomes" id="UP001501532"/>
    </source>
</evidence>
<gene>
    <name evidence="1" type="ORF">GCM10010448_56920</name>
</gene>
<dbReference type="Proteomes" id="UP001501532">
    <property type="component" value="Unassembled WGS sequence"/>
</dbReference>
<organism evidence="1 2">
    <name type="scientific">Streptomyces glomeratus</name>
    <dbReference type="NCBI Taxonomy" id="284452"/>
    <lineage>
        <taxon>Bacteria</taxon>
        <taxon>Bacillati</taxon>
        <taxon>Actinomycetota</taxon>
        <taxon>Actinomycetes</taxon>
        <taxon>Kitasatosporales</taxon>
        <taxon>Streptomycetaceae</taxon>
        <taxon>Streptomyces</taxon>
    </lineage>
</organism>
<reference evidence="2" key="1">
    <citation type="journal article" date="2019" name="Int. J. Syst. Evol. Microbiol.">
        <title>The Global Catalogue of Microorganisms (GCM) 10K type strain sequencing project: providing services to taxonomists for standard genome sequencing and annotation.</title>
        <authorList>
            <consortium name="The Broad Institute Genomics Platform"/>
            <consortium name="The Broad Institute Genome Sequencing Center for Infectious Disease"/>
            <person name="Wu L."/>
            <person name="Ma J."/>
        </authorList>
    </citation>
    <scope>NUCLEOTIDE SEQUENCE [LARGE SCALE GENOMIC DNA]</scope>
    <source>
        <strain evidence="2">JCM 9091</strain>
    </source>
</reference>
<proteinExistence type="predicted"/>